<keyword evidence="1 5" id="KW-0328">Glycosyltransferase</keyword>
<evidence type="ECO:0000256" key="3">
    <source>
        <dbReference type="SAM" id="MobiDB-lite"/>
    </source>
</evidence>
<feature type="compositionally biased region" description="Low complexity" evidence="3">
    <location>
        <begin position="413"/>
        <end position="422"/>
    </location>
</feature>
<feature type="domain" description="Glycosyltransferase subfamily 4-like N-terminal" evidence="4">
    <location>
        <begin position="84"/>
        <end position="214"/>
    </location>
</feature>
<dbReference type="Gene3D" id="3.40.50.2000">
    <property type="entry name" value="Glycogen Phosphorylase B"/>
    <property type="match status" value="2"/>
</dbReference>
<dbReference type="InterPro" id="IPR028098">
    <property type="entry name" value="Glyco_trans_4-like_N"/>
</dbReference>
<evidence type="ECO:0000313" key="6">
    <source>
        <dbReference type="Proteomes" id="UP001597023"/>
    </source>
</evidence>
<dbReference type="SUPFAM" id="SSF53756">
    <property type="entry name" value="UDP-Glycosyltransferase/glycogen phosphorylase"/>
    <property type="match status" value="1"/>
</dbReference>
<dbReference type="PANTHER" id="PTHR45947">
    <property type="entry name" value="SULFOQUINOVOSYL TRANSFERASE SQD2"/>
    <property type="match status" value="1"/>
</dbReference>
<accession>A0ABW2WD68</accession>
<dbReference type="Pfam" id="PF13439">
    <property type="entry name" value="Glyco_transf_4"/>
    <property type="match status" value="1"/>
</dbReference>
<reference evidence="6" key="1">
    <citation type="journal article" date="2019" name="Int. J. Syst. Evol. Microbiol.">
        <title>The Global Catalogue of Microorganisms (GCM) 10K type strain sequencing project: providing services to taxonomists for standard genome sequencing and annotation.</title>
        <authorList>
            <consortium name="The Broad Institute Genomics Platform"/>
            <consortium name="The Broad Institute Genome Sequencing Center for Infectious Disease"/>
            <person name="Wu L."/>
            <person name="Ma J."/>
        </authorList>
    </citation>
    <scope>NUCLEOTIDE SEQUENCE [LARGE SCALE GENOMIC DNA]</scope>
    <source>
        <strain evidence="6">CGMCC 4.7400</strain>
    </source>
</reference>
<keyword evidence="6" id="KW-1185">Reference proteome</keyword>
<name>A0ABW2WD68_9ACTN</name>
<dbReference type="EC" id="2.4.-.-" evidence="5"/>
<proteinExistence type="predicted"/>
<dbReference type="InterPro" id="IPR050194">
    <property type="entry name" value="Glycosyltransferase_grp1"/>
</dbReference>
<dbReference type="RefSeq" id="WP_381612847.1">
    <property type="nucleotide sequence ID" value="NZ_JBHTEB010000001.1"/>
</dbReference>
<dbReference type="EMBL" id="JBHTEB010000001">
    <property type="protein sequence ID" value="MFD0317458.1"/>
    <property type="molecule type" value="Genomic_DNA"/>
</dbReference>
<dbReference type="Proteomes" id="UP001597023">
    <property type="component" value="Unassembled WGS sequence"/>
</dbReference>
<protein>
    <submittedName>
        <fullName evidence="5">Glycosyltransferase</fullName>
        <ecNumber evidence="5">2.4.-.-</ecNumber>
    </submittedName>
</protein>
<evidence type="ECO:0000313" key="5">
    <source>
        <dbReference type="EMBL" id="MFD0317458.1"/>
    </source>
</evidence>
<organism evidence="5 6">
    <name type="scientific">Streptomyces flavalbus</name>
    <dbReference type="NCBI Taxonomy" id="2665155"/>
    <lineage>
        <taxon>Bacteria</taxon>
        <taxon>Bacillati</taxon>
        <taxon>Actinomycetota</taxon>
        <taxon>Actinomycetes</taxon>
        <taxon>Kitasatosporales</taxon>
        <taxon>Streptomycetaceae</taxon>
        <taxon>Streptomyces</taxon>
    </lineage>
</organism>
<dbReference type="GO" id="GO:0016757">
    <property type="term" value="F:glycosyltransferase activity"/>
    <property type="evidence" value="ECO:0007669"/>
    <property type="project" value="UniProtKB-KW"/>
</dbReference>
<comment type="caution">
    <text evidence="5">The sequence shown here is derived from an EMBL/GenBank/DDBJ whole genome shotgun (WGS) entry which is preliminary data.</text>
</comment>
<feature type="region of interest" description="Disordered" evidence="3">
    <location>
        <begin position="403"/>
        <end position="422"/>
    </location>
</feature>
<evidence type="ECO:0000256" key="1">
    <source>
        <dbReference type="ARBA" id="ARBA00022676"/>
    </source>
</evidence>
<dbReference type="PANTHER" id="PTHR45947:SF3">
    <property type="entry name" value="SULFOQUINOVOSYL TRANSFERASE SQD2"/>
    <property type="match status" value="1"/>
</dbReference>
<gene>
    <name evidence="5" type="ORF">ACFQZ6_25185</name>
</gene>
<evidence type="ECO:0000256" key="2">
    <source>
        <dbReference type="ARBA" id="ARBA00022679"/>
    </source>
</evidence>
<sequence length="422" mass="45939">MHSVAVLVELMRSPLSGGQVKCWERFAEAAARLPDGPVPDLTVYFLGERNQVEALSPHVRFVMLRPVLSTAALTSEGAADASDLAPYHHRLAALLPQHDVWHLTHSFAFATTAVRLARAAARKGDRVPRLVVSVHTDVPRLASVYTRYLTDRRLPLVGDLLADQAERWLRRRRDRLLNACERVLVPTPAGRAEFAPLLGPQRVFLLRRGTDHDRFRPDPAARARLLRRHGLPADRPLVLFAGRLDASKGLPALAHALRLLRDRGAGAHLVMAGAGAETDAVHRLLGPGATLLGPLPQDRLAEVYAGCDVFAFPSRTETCGNVVAEAMASGLAVLLPEGAATTQWLRAPGRDGVVVPGDDPRTWADALAALVTDPHRLATVRRAAASTARRHHPTWTQVLTEDLLPHWTPPPRTRVTPPADAA</sequence>
<dbReference type="Pfam" id="PF13692">
    <property type="entry name" value="Glyco_trans_1_4"/>
    <property type="match status" value="1"/>
</dbReference>
<keyword evidence="2 5" id="KW-0808">Transferase</keyword>
<evidence type="ECO:0000259" key="4">
    <source>
        <dbReference type="Pfam" id="PF13439"/>
    </source>
</evidence>